<comment type="caution">
    <text evidence="4">The sequence shown here is derived from an EMBL/GenBank/DDBJ whole genome shotgun (WGS) entry which is preliminary data.</text>
</comment>
<feature type="region of interest" description="Disordered" evidence="1">
    <location>
        <begin position="38"/>
        <end position="94"/>
    </location>
</feature>
<keyword evidence="2" id="KW-0812">Transmembrane</keyword>
<dbReference type="SUPFAM" id="SSF52266">
    <property type="entry name" value="SGNH hydrolase"/>
    <property type="match status" value="1"/>
</dbReference>
<gene>
    <name evidence="4" type="ORF">GCM10023258_19490</name>
</gene>
<keyword evidence="2" id="KW-1133">Transmembrane helix</keyword>
<evidence type="ECO:0000313" key="4">
    <source>
        <dbReference type="EMBL" id="GAA5026047.1"/>
    </source>
</evidence>
<feature type="transmembrane region" description="Helical" evidence="2">
    <location>
        <begin position="12"/>
        <end position="33"/>
    </location>
</feature>
<reference evidence="5" key="1">
    <citation type="journal article" date="2019" name="Int. J. Syst. Evol. Microbiol.">
        <title>The Global Catalogue of Microorganisms (GCM) 10K type strain sequencing project: providing services to taxonomists for standard genome sequencing and annotation.</title>
        <authorList>
            <consortium name="The Broad Institute Genomics Platform"/>
            <consortium name="The Broad Institute Genome Sequencing Center for Infectious Disease"/>
            <person name="Wu L."/>
            <person name="Ma J."/>
        </authorList>
    </citation>
    <scope>NUCLEOTIDE SEQUENCE [LARGE SCALE GENOMIC DNA]</scope>
    <source>
        <strain evidence="5">JCM 17687</strain>
    </source>
</reference>
<dbReference type="Gene3D" id="3.40.50.1110">
    <property type="entry name" value="SGNH hydrolase"/>
    <property type="match status" value="1"/>
</dbReference>
<evidence type="ECO:0000313" key="5">
    <source>
        <dbReference type="Proteomes" id="UP001500427"/>
    </source>
</evidence>
<sequence length="319" mass="32505">MPSTFLPRHLDVVLGVVVLVVVVGGALMLGGVVPNPLAASSSQHREGPTAATGSTGATRSAGQTPSPSSAATTTPPATSTTSAVPPGPMTLVGLGDSVPSAETCGCTGYLEQVGAQLGRATGRRWVVHNDANGGATTADVEEHVTSGPTRDHLADADLVVIEVGANDFDLAHVGDPDCLPAATSDCWTATLTAMGHGLQRIITDVRAIDPRPDLRIAVIGYWNVTVDGAVGRALGTDFVLGSDELTRLVNDTVAQVATSTHALYVDAYAPLKGTSGTRDPTGDLLDDGDHPNASGHTLLGTAVIDALQRDGAVQRWTSG</sequence>
<dbReference type="InterPro" id="IPR036514">
    <property type="entry name" value="SGNH_hydro_sf"/>
</dbReference>
<dbReference type="PANTHER" id="PTHR30383">
    <property type="entry name" value="THIOESTERASE 1/PROTEASE 1/LYSOPHOSPHOLIPASE L1"/>
    <property type="match status" value="1"/>
</dbReference>
<proteinExistence type="predicted"/>
<feature type="compositionally biased region" description="Low complexity" evidence="1">
    <location>
        <begin position="48"/>
        <end position="84"/>
    </location>
</feature>
<dbReference type="EMBL" id="BAABIW010000014">
    <property type="protein sequence ID" value="GAA5026047.1"/>
    <property type="molecule type" value="Genomic_DNA"/>
</dbReference>
<evidence type="ECO:0000256" key="1">
    <source>
        <dbReference type="SAM" id="MobiDB-lite"/>
    </source>
</evidence>
<dbReference type="InterPro" id="IPR013830">
    <property type="entry name" value="SGNH_hydro"/>
</dbReference>
<feature type="domain" description="SGNH hydrolase-type esterase" evidence="3">
    <location>
        <begin position="94"/>
        <end position="297"/>
    </location>
</feature>
<dbReference type="InterPro" id="IPR051532">
    <property type="entry name" value="Ester_Hydrolysis_Enzymes"/>
</dbReference>
<dbReference type="CDD" id="cd00229">
    <property type="entry name" value="SGNH_hydrolase"/>
    <property type="match status" value="1"/>
</dbReference>
<dbReference type="Pfam" id="PF13472">
    <property type="entry name" value="Lipase_GDSL_2"/>
    <property type="match status" value="1"/>
</dbReference>
<accession>A0ABP9JCK3</accession>
<name>A0ABP9JCK3_9MICO</name>
<evidence type="ECO:0000259" key="3">
    <source>
        <dbReference type="Pfam" id="PF13472"/>
    </source>
</evidence>
<protein>
    <recommendedName>
        <fullName evidence="3">SGNH hydrolase-type esterase domain-containing protein</fullName>
    </recommendedName>
</protein>
<organism evidence="4 5">
    <name type="scientific">Terrabacter aeriphilus</name>
    <dbReference type="NCBI Taxonomy" id="515662"/>
    <lineage>
        <taxon>Bacteria</taxon>
        <taxon>Bacillati</taxon>
        <taxon>Actinomycetota</taxon>
        <taxon>Actinomycetes</taxon>
        <taxon>Micrococcales</taxon>
        <taxon>Intrasporangiaceae</taxon>
        <taxon>Terrabacter</taxon>
    </lineage>
</organism>
<keyword evidence="5" id="KW-1185">Reference proteome</keyword>
<dbReference type="Proteomes" id="UP001500427">
    <property type="component" value="Unassembled WGS sequence"/>
</dbReference>
<evidence type="ECO:0000256" key="2">
    <source>
        <dbReference type="SAM" id="Phobius"/>
    </source>
</evidence>
<keyword evidence="2" id="KW-0472">Membrane</keyword>
<dbReference type="PANTHER" id="PTHR30383:SF5">
    <property type="entry name" value="SGNH HYDROLASE-TYPE ESTERASE DOMAIN-CONTAINING PROTEIN"/>
    <property type="match status" value="1"/>
</dbReference>